<dbReference type="PANTHER" id="PTHR10204">
    <property type="entry name" value="NAD P H OXIDOREDUCTASE-RELATED"/>
    <property type="match status" value="1"/>
</dbReference>
<protein>
    <submittedName>
        <fullName evidence="4">NAD(P)H dehydrogenase</fullName>
    </submittedName>
</protein>
<sequence length="197" mass="21830">MSTRKIIILNGHPGQTSLNKSLADQYLQAAEKAGHEVRYHDLSQMQFDMDFGQGGYQNTKPLEVDLQNFVSDLQWAEHLVLTMPLWWGAFPAKLKGLFDRALLPGQAFDTRNTSALGLPAPMLSGKTARVLMTSDTPAWFLRLSYGNAIKKILSRQILGFVGIKPVRYTSFAPASEPKPGQVENWQKTVAELGRAAA</sequence>
<dbReference type="InterPro" id="IPR003680">
    <property type="entry name" value="Flavodoxin_fold"/>
</dbReference>
<evidence type="ECO:0000256" key="1">
    <source>
        <dbReference type="ARBA" id="ARBA00006252"/>
    </source>
</evidence>
<dbReference type="GO" id="GO:0005829">
    <property type="term" value="C:cytosol"/>
    <property type="evidence" value="ECO:0007669"/>
    <property type="project" value="TreeGrafter"/>
</dbReference>
<dbReference type="GeneID" id="28248172"/>
<dbReference type="Pfam" id="PF02525">
    <property type="entry name" value="Flavodoxin_2"/>
    <property type="match status" value="1"/>
</dbReference>
<evidence type="ECO:0000313" key="5">
    <source>
        <dbReference type="Proteomes" id="UP000013243"/>
    </source>
</evidence>
<organism evidence="4 5">
    <name type="scientific">Tritonibacter mobilis F1926</name>
    <dbReference type="NCBI Taxonomy" id="1265309"/>
    <lineage>
        <taxon>Bacteria</taxon>
        <taxon>Pseudomonadati</taxon>
        <taxon>Pseudomonadota</taxon>
        <taxon>Alphaproteobacteria</taxon>
        <taxon>Rhodobacterales</taxon>
        <taxon>Paracoccaceae</taxon>
        <taxon>Tritonibacter</taxon>
    </lineage>
</organism>
<proteinExistence type="inferred from homology"/>
<dbReference type="InterPro" id="IPR029039">
    <property type="entry name" value="Flavoprotein-like_sf"/>
</dbReference>
<keyword evidence="2" id="KW-0560">Oxidoreductase</keyword>
<dbReference type="InterPro" id="IPR051545">
    <property type="entry name" value="NAD(P)H_dehydrogenase_qn"/>
</dbReference>
<name>A0A1B0ZXU2_9RHOB</name>
<feature type="domain" description="Flavodoxin-like fold" evidence="3">
    <location>
        <begin position="5"/>
        <end position="179"/>
    </location>
</feature>
<dbReference type="STRING" id="1265309.K529_000030"/>
<comment type="similarity">
    <text evidence="1">Belongs to the NAD(P)H dehydrogenase (quinone) family.</text>
</comment>
<gene>
    <name evidence="4" type="ORF">K529_000030</name>
</gene>
<dbReference type="RefSeq" id="WP_005608841.1">
    <property type="nucleotide sequence ID" value="NZ_CP015230.1"/>
</dbReference>
<evidence type="ECO:0000259" key="3">
    <source>
        <dbReference type="Pfam" id="PF02525"/>
    </source>
</evidence>
<dbReference type="GO" id="GO:0003955">
    <property type="term" value="F:NAD(P)H dehydrogenase (quinone) activity"/>
    <property type="evidence" value="ECO:0007669"/>
    <property type="project" value="TreeGrafter"/>
</dbReference>
<dbReference type="KEGG" id="rmb:K529_000030"/>
<accession>A0A1B0ZXU2</accession>
<dbReference type="PANTHER" id="PTHR10204:SF34">
    <property type="entry name" value="NAD(P)H DEHYDROGENASE [QUINONE] 1 ISOFORM 1"/>
    <property type="match status" value="1"/>
</dbReference>
<dbReference type="EMBL" id="CP015230">
    <property type="protein sequence ID" value="ANP39144.1"/>
    <property type="molecule type" value="Genomic_DNA"/>
</dbReference>
<evidence type="ECO:0000313" key="4">
    <source>
        <dbReference type="EMBL" id="ANP39144.1"/>
    </source>
</evidence>
<dbReference type="Gene3D" id="3.40.50.360">
    <property type="match status" value="1"/>
</dbReference>
<dbReference type="Proteomes" id="UP000013243">
    <property type="component" value="Chromosome"/>
</dbReference>
<evidence type="ECO:0000256" key="2">
    <source>
        <dbReference type="ARBA" id="ARBA00023002"/>
    </source>
</evidence>
<reference evidence="4 5" key="1">
    <citation type="journal article" date="2016" name="ISME J.">
        <title>Global occurrence and heterogeneity of the Roseobacter-clade species Ruegeria mobilis.</title>
        <authorList>
            <person name="Sonnenschein E."/>
            <person name="Gram L."/>
        </authorList>
    </citation>
    <scope>NUCLEOTIDE SEQUENCE [LARGE SCALE GENOMIC DNA]</scope>
    <source>
        <strain evidence="4 5">F1926</strain>
    </source>
</reference>
<dbReference type="AlphaFoldDB" id="A0A1B0ZXU2"/>
<dbReference type="SUPFAM" id="SSF52218">
    <property type="entry name" value="Flavoproteins"/>
    <property type="match status" value="1"/>
</dbReference>
<dbReference type="OrthoDB" id="9798454at2"/>